<organism evidence="1">
    <name type="scientific">Mycobacterium xenopi 4042</name>
    <dbReference type="NCBI Taxonomy" id="1299334"/>
    <lineage>
        <taxon>Bacteria</taxon>
        <taxon>Bacillati</taxon>
        <taxon>Actinomycetota</taxon>
        <taxon>Actinomycetes</taxon>
        <taxon>Mycobacteriales</taxon>
        <taxon>Mycobacteriaceae</taxon>
        <taxon>Mycobacterium</taxon>
    </lineage>
</organism>
<protein>
    <submittedName>
        <fullName evidence="1">PaaX, C-domain protein</fullName>
    </submittedName>
</protein>
<comment type="caution">
    <text evidence="1">The sequence shown here is derived from an EMBL/GenBank/DDBJ whole genome shotgun (WGS) entry which is preliminary data.</text>
</comment>
<proteinExistence type="predicted"/>
<sequence length="66" mass="7213">MRWPPQPTSRPVRGSGCDCAPPAYRSGAARRAAADELAGAKLRAAYNDFAAELTRRRNLTQLVEAR</sequence>
<dbReference type="EMBL" id="JAOB01000093">
    <property type="protein sequence ID" value="EUA06901.1"/>
    <property type="molecule type" value="Genomic_DNA"/>
</dbReference>
<accession>X7YJB8</accession>
<name>X7YJB8_MYCXE</name>
<evidence type="ECO:0000313" key="1">
    <source>
        <dbReference type="EMBL" id="EUA06901.1"/>
    </source>
</evidence>
<gene>
    <name evidence="1" type="ORF">I553_0812</name>
</gene>
<reference evidence="1" key="1">
    <citation type="submission" date="2014-01" db="EMBL/GenBank/DDBJ databases">
        <authorList>
            <person name="Brown-Elliot B."/>
            <person name="Wallace R."/>
            <person name="Lenaerts A."/>
            <person name="Ordway D."/>
            <person name="DeGroote M.A."/>
            <person name="Parker T."/>
            <person name="Sizemore C."/>
            <person name="Tallon L.J."/>
            <person name="Sadzewicz L.K."/>
            <person name="Sengamalay N."/>
            <person name="Fraser C.M."/>
            <person name="Hine E."/>
            <person name="Shefchek K.A."/>
            <person name="Das S.P."/>
            <person name="Tettelin H."/>
        </authorList>
    </citation>
    <scope>NUCLEOTIDE SEQUENCE [LARGE SCALE GENOMIC DNA]</scope>
    <source>
        <strain evidence="1">4042</strain>
    </source>
</reference>
<dbReference type="AlphaFoldDB" id="X7YJB8"/>